<keyword evidence="4 7" id="KW-0812">Transmembrane</keyword>
<evidence type="ECO:0000256" key="3">
    <source>
        <dbReference type="ARBA" id="ARBA00022448"/>
    </source>
</evidence>
<feature type="transmembrane region" description="Helical" evidence="7">
    <location>
        <begin position="211"/>
        <end position="234"/>
    </location>
</feature>
<feature type="transmembrane region" description="Helical" evidence="7">
    <location>
        <begin position="66"/>
        <end position="86"/>
    </location>
</feature>
<feature type="transmembrane region" description="Helical" evidence="7">
    <location>
        <begin position="92"/>
        <end position="116"/>
    </location>
</feature>
<sequence length="394" mass="41802">MATLLLIIIYLAFISLGLPDSLLGTAWPAIMTDMSLLVSYAGILSVIISGGTIISSVLSERIIRRFGTGKVTAVSVTLTAIALLGFSLSRDFWVLCILSVPLGLGAGSVDASLNNFVALHYKASHMSWLHCFWGVGATAGPMIMSFFLAGEGGWKSGYRTIGIIQVCLIIILFISLPLWRKVGEGAGQQELSGESAGMLAILGKPGAKPALLTFFSYCAVEAAAGLWGGSYLVLNKGITAGTAAKWVSMYYFGITLGRFAAGFIAMKMENRTLVRLGQGIIAAGLICILLPLGKNSLLPAGFLLMGIGCAPVFPCLLHETPKRFGKDLSQALMGIQMASAYAGATAMPPLFGLLAQHFSFTIYPYYLLVVTAMMIVFNESTNRAAHSRTTEGLD</sequence>
<dbReference type="SUPFAM" id="SSF103473">
    <property type="entry name" value="MFS general substrate transporter"/>
    <property type="match status" value="1"/>
</dbReference>
<feature type="transmembrane region" description="Helical" evidence="7">
    <location>
        <begin position="128"/>
        <end position="149"/>
    </location>
</feature>
<evidence type="ECO:0000256" key="2">
    <source>
        <dbReference type="ARBA" id="ARBA00008335"/>
    </source>
</evidence>
<feature type="transmembrane region" description="Helical" evidence="7">
    <location>
        <begin position="362"/>
        <end position="378"/>
    </location>
</feature>
<dbReference type="STRING" id="48256.CLHUN_17440"/>
<dbReference type="InterPro" id="IPR036259">
    <property type="entry name" value="MFS_trans_sf"/>
</dbReference>
<dbReference type="OrthoDB" id="9795150at2"/>
<feature type="transmembrane region" description="Helical" evidence="7">
    <location>
        <begin position="273"/>
        <end position="292"/>
    </location>
</feature>
<dbReference type="Pfam" id="PF07690">
    <property type="entry name" value="MFS_1"/>
    <property type="match status" value="1"/>
</dbReference>
<proteinExistence type="inferred from homology"/>
<feature type="domain" description="Major facilitator superfamily (MFS) profile" evidence="8">
    <location>
        <begin position="5"/>
        <end position="382"/>
    </location>
</feature>
<dbReference type="InterPro" id="IPR051788">
    <property type="entry name" value="MFS_Transporter"/>
</dbReference>
<organism evidence="9 10">
    <name type="scientific">Ruminiclostridium hungatei</name>
    <name type="common">Clostridium hungatei</name>
    <dbReference type="NCBI Taxonomy" id="48256"/>
    <lineage>
        <taxon>Bacteria</taxon>
        <taxon>Bacillati</taxon>
        <taxon>Bacillota</taxon>
        <taxon>Clostridia</taxon>
        <taxon>Eubacteriales</taxon>
        <taxon>Oscillospiraceae</taxon>
        <taxon>Ruminiclostridium</taxon>
    </lineage>
</organism>
<dbReference type="EMBL" id="MZGX01000009">
    <property type="protein sequence ID" value="OPX44445.1"/>
    <property type="molecule type" value="Genomic_DNA"/>
</dbReference>
<dbReference type="InterPro" id="IPR020846">
    <property type="entry name" value="MFS_dom"/>
</dbReference>
<feature type="transmembrane region" description="Helical" evidence="7">
    <location>
        <begin position="246"/>
        <end position="266"/>
    </location>
</feature>
<evidence type="ECO:0000256" key="4">
    <source>
        <dbReference type="ARBA" id="ARBA00022692"/>
    </source>
</evidence>
<keyword evidence="10" id="KW-1185">Reference proteome</keyword>
<dbReference type="GO" id="GO:0022857">
    <property type="term" value="F:transmembrane transporter activity"/>
    <property type="evidence" value="ECO:0007669"/>
    <property type="project" value="InterPro"/>
</dbReference>
<dbReference type="AlphaFoldDB" id="A0A1V4SLT5"/>
<keyword evidence="6 7" id="KW-0472">Membrane</keyword>
<evidence type="ECO:0000256" key="6">
    <source>
        <dbReference type="ARBA" id="ARBA00023136"/>
    </source>
</evidence>
<comment type="similarity">
    <text evidence="2">Belongs to the major facilitator superfamily.</text>
</comment>
<evidence type="ECO:0000313" key="9">
    <source>
        <dbReference type="EMBL" id="OPX44445.1"/>
    </source>
</evidence>
<accession>A0A1V4SLT5</accession>
<dbReference type="PANTHER" id="PTHR23514:SF3">
    <property type="entry name" value="BYPASS OF STOP CODON PROTEIN 6"/>
    <property type="match status" value="1"/>
</dbReference>
<evidence type="ECO:0000313" key="10">
    <source>
        <dbReference type="Proteomes" id="UP000191554"/>
    </source>
</evidence>
<keyword evidence="3" id="KW-0813">Transport</keyword>
<reference evidence="9 10" key="1">
    <citation type="submission" date="2017-03" db="EMBL/GenBank/DDBJ databases">
        <title>Genome sequence of Clostridium hungatei DSM 14427.</title>
        <authorList>
            <person name="Poehlein A."/>
            <person name="Daniel R."/>
        </authorList>
    </citation>
    <scope>NUCLEOTIDE SEQUENCE [LARGE SCALE GENOMIC DNA]</scope>
    <source>
        <strain evidence="9 10">DSM 14427</strain>
    </source>
</reference>
<dbReference type="PROSITE" id="PS50850">
    <property type="entry name" value="MFS"/>
    <property type="match status" value="1"/>
</dbReference>
<comment type="subcellular location">
    <subcellularLocation>
        <location evidence="1">Cell membrane</location>
        <topology evidence="1">Multi-pass membrane protein</topology>
    </subcellularLocation>
</comment>
<feature type="transmembrane region" description="Helical" evidence="7">
    <location>
        <begin position="338"/>
        <end position="356"/>
    </location>
</feature>
<gene>
    <name evidence="9" type="primary">glcP</name>
    <name evidence="9" type="ORF">CLHUN_17440</name>
</gene>
<evidence type="ECO:0000256" key="1">
    <source>
        <dbReference type="ARBA" id="ARBA00004651"/>
    </source>
</evidence>
<evidence type="ECO:0000256" key="5">
    <source>
        <dbReference type="ARBA" id="ARBA00022989"/>
    </source>
</evidence>
<evidence type="ECO:0000259" key="8">
    <source>
        <dbReference type="PROSITE" id="PS50850"/>
    </source>
</evidence>
<comment type="caution">
    <text evidence="9">The sequence shown here is derived from an EMBL/GenBank/DDBJ whole genome shotgun (WGS) entry which is preliminary data.</text>
</comment>
<feature type="transmembrane region" description="Helical" evidence="7">
    <location>
        <begin position="298"/>
        <end position="317"/>
    </location>
</feature>
<keyword evidence="5 7" id="KW-1133">Transmembrane helix</keyword>
<dbReference type="RefSeq" id="WP_080064187.1">
    <property type="nucleotide sequence ID" value="NZ_MZGX01000009.1"/>
</dbReference>
<dbReference type="Proteomes" id="UP000191554">
    <property type="component" value="Unassembled WGS sequence"/>
</dbReference>
<dbReference type="PANTHER" id="PTHR23514">
    <property type="entry name" value="BYPASS OF STOP CODON PROTEIN 6"/>
    <property type="match status" value="1"/>
</dbReference>
<feature type="transmembrane region" description="Helical" evidence="7">
    <location>
        <begin position="161"/>
        <end position="179"/>
    </location>
</feature>
<evidence type="ECO:0000256" key="7">
    <source>
        <dbReference type="SAM" id="Phobius"/>
    </source>
</evidence>
<feature type="transmembrane region" description="Helical" evidence="7">
    <location>
        <begin position="35"/>
        <end position="54"/>
    </location>
</feature>
<dbReference type="InterPro" id="IPR011701">
    <property type="entry name" value="MFS"/>
</dbReference>
<dbReference type="Gene3D" id="1.20.1250.20">
    <property type="entry name" value="MFS general substrate transporter like domains"/>
    <property type="match status" value="2"/>
</dbReference>
<name>A0A1V4SLT5_RUMHU</name>
<protein>
    <submittedName>
        <fullName evidence="9">Glucose/mannose transporter GlcP</fullName>
    </submittedName>
</protein>
<dbReference type="GO" id="GO:0005886">
    <property type="term" value="C:plasma membrane"/>
    <property type="evidence" value="ECO:0007669"/>
    <property type="project" value="UniProtKB-SubCell"/>
</dbReference>